<dbReference type="Proteomes" id="UP000242418">
    <property type="component" value="Unassembled WGS sequence"/>
</dbReference>
<evidence type="ECO:0000313" key="1">
    <source>
        <dbReference type="EMBL" id="SCW90503.1"/>
    </source>
</evidence>
<evidence type="ECO:0000313" key="2">
    <source>
        <dbReference type="Proteomes" id="UP000242418"/>
    </source>
</evidence>
<dbReference type="PROSITE" id="PS51257">
    <property type="entry name" value="PROKAR_LIPOPROTEIN"/>
    <property type="match status" value="1"/>
</dbReference>
<sequence length="69" mass="6975">MKSPRVFLVAALVFLGGCAGGPNYYGGTSYSAHNLGGLPVSGSVGVSLSPSGLSIRPNIYASPAYTLQK</sequence>
<gene>
    <name evidence="1" type="ORF">SAMN05216370_0151</name>
</gene>
<reference evidence="1 2" key="1">
    <citation type="submission" date="2016-10" db="EMBL/GenBank/DDBJ databases">
        <authorList>
            <person name="Varghese N."/>
            <person name="Submissions S."/>
        </authorList>
    </citation>
    <scope>NUCLEOTIDE SEQUENCE [LARGE SCALE GENOMIC DNA]</scope>
    <source>
        <strain evidence="1 2">DSM 17833</strain>
    </source>
</reference>
<protein>
    <recommendedName>
        <fullName evidence="3">Lipoprotein</fullName>
    </recommendedName>
</protein>
<keyword evidence="2" id="KW-1185">Reference proteome</keyword>
<dbReference type="AlphaFoldDB" id="A0AB37ZDM2"/>
<accession>A0AB37ZDM2</accession>
<name>A0AB37ZDM2_9PSED</name>
<organism evidence="1 2">
    <name type="scientific">Pseudomonas peli</name>
    <dbReference type="NCBI Taxonomy" id="592361"/>
    <lineage>
        <taxon>Bacteria</taxon>
        <taxon>Pseudomonadati</taxon>
        <taxon>Pseudomonadota</taxon>
        <taxon>Gammaproteobacteria</taxon>
        <taxon>Pseudomonadales</taxon>
        <taxon>Pseudomonadaceae</taxon>
        <taxon>Pseudomonas</taxon>
    </lineage>
</organism>
<proteinExistence type="predicted"/>
<evidence type="ECO:0008006" key="3">
    <source>
        <dbReference type="Google" id="ProtNLM"/>
    </source>
</evidence>
<dbReference type="EMBL" id="FMTL01000015">
    <property type="protein sequence ID" value="SCW90503.1"/>
    <property type="molecule type" value="Genomic_DNA"/>
</dbReference>
<dbReference type="RefSeq" id="WP_143003861.1">
    <property type="nucleotide sequence ID" value="NZ_FMTL01000015.1"/>
</dbReference>
<comment type="caution">
    <text evidence="1">The sequence shown here is derived from an EMBL/GenBank/DDBJ whole genome shotgun (WGS) entry which is preliminary data.</text>
</comment>